<dbReference type="InterPro" id="IPR014710">
    <property type="entry name" value="RmlC-like_jellyroll"/>
</dbReference>
<dbReference type="CDD" id="cd02210">
    <property type="entry name" value="cupin_BLR2406-like"/>
    <property type="match status" value="1"/>
</dbReference>
<keyword evidence="1" id="KW-0479">Metal-binding</keyword>
<dbReference type="Proteomes" id="UP000270342">
    <property type="component" value="Unassembled WGS sequence"/>
</dbReference>
<dbReference type="AlphaFoldDB" id="A0A494X8F7"/>
<dbReference type="PIRSF" id="PIRSF037087">
    <property type="entry name" value="UCP037087"/>
    <property type="match status" value="1"/>
</dbReference>
<dbReference type="RefSeq" id="WP_121091341.1">
    <property type="nucleotide sequence ID" value="NZ_RBZU01000020.1"/>
</dbReference>
<proteinExistence type="predicted"/>
<evidence type="ECO:0000256" key="1">
    <source>
        <dbReference type="ARBA" id="ARBA00022723"/>
    </source>
</evidence>
<accession>A0A494X8F7</accession>
<dbReference type="Pfam" id="PF07883">
    <property type="entry name" value="Cupin_2"/>
    <property type="match status" value="1"/>
</dbReference>
<keyword evidence="4" id="KW-1185">Reference proteome</keyword>
<dbReference type="Gene3D" id="2.60.120.10">
    <property type="entry name" value="Jelly Rolls"/>
    <property type="match status" value="1"/>
</dbReference>
<gene>
    <name evidence="3" type="ORF">D7S86_27615</name>
</gene>
<dbReference type="EMBL" id="RBZU01000020">
    <property type="protein sequence ID" value="RKP44444.1"/>
    <property type="molecule type" value="Genomic_DNA"/>
</dbReference>
<dbReference type="OrthoDB" id="3620182at2"/>
<dbReference type="SUPFAM" id="SSF51182">
    <property type="entry name" value="RmlC-like cupins"/>
    <property type="match status" value="1"/>
</dbReference>
<dbReference type="PANTHER" id="PTHR35848">
    <property type="entry name" value="OXALATE-BINDING PROTEIN"/>
    <property type="match status" value="1"/>
</dbReference>
<dbReference type="GO" id="GO:0046872">
    <property type="term" value="F:metal ion binding"/>
    <property type="evidence" value="ECO:0007669"/>
    <property type="project" value="UniProtKB-KW"/>
</dbReference>
<sequence>MTTQTLAAADQVSTSRSCRLLRAQAPFIGKQGLQYAVGISAETVGATGLNLQIVTIAPGARAKTHLHAGHETAIYGLSGASGVWYGSKLEEHAVVAAGDFFYIPAGVAHQPYNDSDEPAVVIIARTDPNDQESVTLLPELDTVHRG</sequence>
<evidence type="ECO:0000313" key="3">
    <source>
        <dbReference type="EMBL" id="RKP44444.1"/>
    </source>
</evidence>
<reference evidence="3 4" key="1">
    <citation type="submission" date="2018-10" db="EMBL/GenBank/DDBJ databases">
        <title>Robbsia sp. DHC34, isolated from soil.</title>
        <authorList>
            <person name="Gao Z.-H."/>
            <person name="Qiu L.-H."/>
        </authorList>
    </citation>
    <scope>NUCLEOTIDE SEQUENCE [LARGE SCALE GENOMIC DNA]</scope>
    <source>
        <strain evidence="3 4">DHC34</strain>
    </source>
</reference>
<dbReference type="InterPro" id="IPR051610">
    <property type="entry name" value="GPI/OXD"/>
</dbReference>
<feature type="domain" description="Cupin type-2" evidence="2">
    <location>
        <begin position="53"/>
        <end position="122"/>
    </location>
</feature>
<comment type="caution">
    <text evidence="3">The sequence shown here is derived from an EMBL/GenBank/DDBJ whole genome shotgun (WGS) entry which is preliminary data.</text>
</comment>
<dbReference type="InterPro" id="IPR017102">
    <property type="entry name" value="UCP037087"/>
</dbReference>
<dbReference type="InterPro" id="IPR013096">
    <property type="entry name" value="Cupin_2"/>
</dbReference>
<dbReference type="InterPro" id="IPR011051">
    <property type="entry name" value="RmlC_Cupin_sf"/>
</dbReference>
<evidence type="ECO:0000313" key="4">
    <source>
        <dbReference type="Proteomes" id="UP000270342"/>
    </source>
</evidence>
<name>A0A494X8F7_9BURK</name>
<evidence type="ECO:0000259" key="2">
    <source>
        <dbReference type="Pfam" id="PF07883"/>
    </source>
</evidence>
<protein>
    <submittedName>
        <fullName evidence="3">Cupin domain-containing protein</fullName>
    </submittedName>
</protein>
<organism evidence="3 4">
    <name type="scientific">Pararobbsia silviterrae</name>
    <dbReference type="NCBI Taxonomy" id="1792498"/>
    <lineage>
        <taxon>Bacteria</taxon>
        <taxon>Pseudomonadati</taxon>
        <taxon>Pseudomonadota</taxon>
        <taxon>Betaproteobacteria</taxon>
        <taxon>Burkholderiales</taxon>
        <taxon>Burkholderiaceae</taxon>
        <taxon>Pararobbsia</taxon>
    </lineage>
</organism>